<feature type="compositionally biased region" description="Acidic residues" evidence="3">
    <location>
        <begin position="268"/>
        <end position="279"/>
    </location>
</feature>
<dbReference type="GeneID" id="80877031"/>
<dbReference type="RefSeq" id="XP_056038104.1">
    <property type="nucleotide sequence ID" value="XM_056182342.1"/>
</dbReference>
<feature type="compositionally biased region" description="Basic and acidic residues" evidence="3">
    <location>
        <begin position="244"/>
        <end position="259"/>
    </location>
</feature>
<feature type="region of interest" description="Disordered" evidence="3">
    <location>
        <begin position="239"/>
        <end position="396"/>
    </location>
</feature>
<feature type="region of interest" description="Disordered" evidence="3">
    <location>
        <begin position="137"/>
        <end position="207"/>
    </location>
</feature>
<comment type="subcellular location">
    <subcellularLocation>
        <location evidence="1">Nucleus</location>
    </subcellularLocation>
</comment>
<feature type="region of interest" description="Disordered" evidence="3">
    <location>
        <begin position="1"/>
        <end position="86"/>
    </location>
</feature>
<feature type="domain" description="RED-like N-terminal" evidence="4">
    <location>
        <begin position="107"/>
        <end position="183"/>
    </location>
</feature>
<dbReference type="KEGG" id="som:SOMG_03552"/>
<evidence type="ECO:0000259" key="4">
    <source>
        <dbReference type="Pfam" id="PF07808"/>
    </source>
</evidence>
<dbReference type="Pfam" id="PF07808">
    <property type="entry name" value="RED_N"/>
    <property type="match status" value="1"/>
</dbReference>
<organism evidence="5 6">
    <name type="scientific">Schizosaccharomyces osmophilus</name>
    <dbReference type="NCBI Taxonomy" id="2545709"/>
    <lineage>
        <taxon>Eukaryota</taxon>
        <taxon>Fungi</taxon>
        <taxon>Dikarya</taxon>
        <taxon>Ascomycota</taxon>
        <taxon>Taphrinomycotina</taxon>
        <taxon>Schizosaccharomycetes</taxon>
        <taxon>Schizosaccharomycetales</taxon>
        <taxon>Schizosaccharomycetaceae</taxon>
        <taxon>Schizosaccharomyces</taxon>
    </lineage>
</organism>
<dbReference type="InterPro" id="IPR012916">
    <property type="entry name" value="RED_N"/>
</dbReference>
<evidence type="ECO:0000256" key="3">
    <source>
        <dbReference type="SAM" id="MobiDB-lite"/>
    </source>
</evidence>
<dbReference type="Proteomes" id="UP001212411">
    <property type="component" value="Chromosome 2"/>
</dbReference>
<evidence type="ECO:0000256" key="1">
    <source>
        <dbReference type="ARBA" id="ARBA00004123"/>
    </source>
</evidence>
<evidence type="ECO:0000313" key="6">
    <source>
        <dbReference type="Proteomes" id="UP001212411"/>
    </source>
</evidence>
<evidence type="ECO:0000256" key="2">
    <source>
        <dbReference type="ARBA" id="ARBA00023242"/>
    </source>
</evidence>
<feature type="compositionally biased region" description="Acidic residues" evidence="3">
    <location>
        <begin position="374"/>
        <end position="387"/>
    </location>
</feature>
<dbReference type="AlphaFoldDB" id="A0AAF0AVR6"/>
<feature type="compositionally biased region" description="Polar residues" evidence="3">
    <location>
        <begin position="172"/>
        <end position="181"/>
    </location>
</feature>
<sequence length="396" mass="45068">MNQDDFRKLLATPRSETSELDRLPKRSQGPSFGRRHPRLPTSLPPRSIAKRHSNVKPNFKKPSSSLVTEAKNSVADEPETLSENDRLVQDLRGKLHRGEITGDEFSKRTQELGGDLSTTHLVRGLDRRLLQKAKYQQIEPDIPQFMEKEPKGSSPIRNEEQDDNLLEELAEKTSNADQQPSEDALVSSTSTSVPVYPNGRPKYRRTVEEGKKVKYELAENGSVLKRLVKKEKKKAPLEMTIASSDDKAPPFKEKTEKEIVPLPKVDTDADIFEEAGDDYDPFHDSEDNDNFDPKRLKLDVEDKKPKSNEFSNFSGKLFENAEDTARDSPKDFRQQIQHLASLQSRRENEDLKKHENKKKVDAGFGLTLSKDDTWDISDADESEDDEDGGKKRKNKK</sequence>
<feature type="compositionally biased region" description="Polar residues" evidence="3">
    <location>
        <begin position="334"/>
        <end position="343"/>
    </location>
</feature>
<reference evidence="5 6" key="1">
    <citation type="journal article" date="2023" name="G3 (Bethesda)">
        <title>A high-quality reference genome for the fission yeast Schizosaccharomyces osmophilus.</title>
        <authorList>
            <person name="Jia G.S."/>
            <person name="Zhang W.C."/>
            <person name="Liang Y."/>
            <person name="Liu X.H."/>
            <person name="Rhind N."/>
            <person name="Pidoux A."/>
            <person name="Brysch-Herzberg M."/>
            <person name="Du L.L."/>
        </authorList>
    </citation>
    <scope>NUCLEOTIDE SEQUENCE [LARGE SCALE GENOMIC DNA]</scope>
    <source>
        <strain evidence="5 6">CBS 15793</strain>
    </source>
</reference>
<evidence type="ECO:0000313" key="5">
    <source>
        <dbReference type="EMBL" id="WBW73861.1"/>
    </source>
</evidence>
<dbReference type="EMBL" id="CP115612">
    <property type="protein sequence ID" value="WBW73861.1"/>
    <property type="molecule type" value="Genomic_DNA"/>
</dbReference>
<dbReference type="PANTHER" id="PTHR12765">
    <property type="entry name" value="RED PROTEIN IK FACTOR CYTOKINE IK"/>
    <property type="match status" value="1"/>
</dbReference>
<name>A0AAF0AVR6_9SCHI</name>
<feature type="compositionally biased region" description="Basic and acidic residues" evidence="3">
    <location>
        <begin position="280"/>
        <end position="307"/>
    </location>
</feature>
<proteinExistence type="predicted"/>
<dbReference type="InterPro" id="IPR039896">
    <property type="entry name" value="Red-like"/>
</dbReference>
<feature type="compositionally biased region" description="Basic and acidic residues" evidence="3">
    <location>
        <begin position="344"/>
        <end position="361"/>
    </location>
</feature>
<keyword evidence="2" id="KW-0539">Nucleus</keyword>
<gene>
    <name evidence="5" type="ORF">SOMG_03552</name>
</gene>
<accession>A0AAF0AVR6</accession>
<feature type="compositionally biased region" description="Basic and acidic residues" evidence="3">
    <location>
        <begin position="323"/>
        <end position="333"/>
    </location>
</feature>
<dbReference type="GO" id="GO:0005634">
    <property type="term" value="C:nucleus"/>
    <property type="evidence" value="ECO:0007669"/>
    <property type="project" value="UniProtKB-SubCell"/>
</dbReference>
<keyword evidence="6" id="KW-1185">Reference proteome</keyword>
<feature type="compositionally biased region" description="Polar residues" evidence="3">
    <location>
        <begin position="61"/>
        <end position="71"/>
    </location>
</feature>
<protein>
    <submittedName>
        <fullName evidence="5">IK-like nuclear protein</fullName>
    </submittedName>
</protein>